<keyword evidence="3" id="KW-1185">Reference proteome</keyword>
<dbReference type="GeneID" id="25917244"/>
<dbReference type="AlphaFoldDB" id="A0A0L0F1X4"/>
<accession>A0A0L0F1X4</accession>
<dbReference type="Proteomes" id="UP000054560">
    <property type="component" value="Unassembled WGS sequence"/>
</dbReference>
<dbReference type="PROSITE" id="PS50222">
    <property type="entry name" value="EF_HAND_2"/>
    <property type="match status" value="1"/>
</dbReference>
<protein>
    <recommendedName>
        <fullName evidence="1">EF-hand domain-containing protein</fullName>
    </recommendedName>
</protein>
<gene>
    <name evidence="2" type="ORF">SARC_16740</name>
</gene>
<name>A0A0L0F1X4_9EUKA</name>
<organism evidence="2 3">
    <name type="scientific">Sphaeroforma arctica JP610</name>
    <dbReference type="NCBI Taxonomy" id="667725"/>
    <lineage>
        <taxon>Eukaryota</taxon>
        <taxon>Ichthyosporea</taxon>
        <taxon>Ichthyophonida</taxon>
        <taxon>Sphaeroforma</taxon>
    </lineage>
</organism>
<dbReference type="EMBL" id="KQ250358">
    <property type="protein sequence ID" value="KNC70730.1"/>
    <property type="molecule type" value="Genomic_DNA"/>
</dbReference>
<feature type="domain" description="EF-hand" evidence="1">
    <location>
        <begin position="3"/>
        <end position="38"/>
    </location>
</feature>
<dbReference type="GO" id="GO:0005509">
    <property type="term" value="F:calcium ion binding"/>
    <property type="evidence" value="ECO:0007669"/>
    <property type="project" value="InterPro"/>
</dbReference>
<evidence type="ECO:0000259" key="1">
    <source>
        <dbReference type="PROSITE" id="PS50222"/>
    </source>
</evidence>
<sequence>REAREIEIDALFKRVDTDGTGHILKRDIISAVGTLTRRSLVHMGEEYTEQLQVYLDQYKQKTSDISGMLGV</sequence>
<dbReference type="InterPro" id="IPR002048">
    <property type="entry name" value="EF_hand_dom"/>
</dbReference>
<reference evidence="2 3" key="1">
    <citation type="submission" date="2011-02" db="EMBL/GenBank/DDBJ databases">
        <title>The Genome Sequence of Sphaeroforma arctica JP610.</title>
        <authorList>
            <consortium name="The Broad Institute Genome Sequencing Platform"/>
            <person name="Russ C."/>
            <person name="Cuomo C."/>
            <person name="Young S.K."/>
            <person name="Zeng Q."/>
            <person name="Gargeya S."/>
            <person name="Alvarado L."/>
            <person name="Berlin A."/>
            <person name="Chapman S.B."/>
            <person name="Chen Z."/>
            <person name="Freedman E."/>
            <person name="Gellesch M."/>
            <person name="Goldberg J."/>
            <person name="Griggs A."/>
            <person name="Gujja S."/>
            <person name="Heilman E."/>
            <person name="Heiman D."/>
            <person name="Howarth C."/>
            <person name="Mehta T."/>
            <person name="Neiman D."/>
            <person name="Pearson M."/>
            <person name="Roberts A."/>
            <person name="Saif S."/>
            <person name="Shea T."/>
            <person name="Shenoy N."/>
            <person name="Sisk P."/>
            <person name="Stolte C."/>
            <person name="Sykes S."/>
            <person name="White J."/>
            <person name="Yandava C."/>
            <person name="Burger G."/>
            <person name="Gray M.W."/>
            <person name="Holland P.W.H."/>
            <person name="King N."/>
            <person name="Lang F.B.F."/>
            <person name="Roger A.J."/>
            <person name="Ruiz-Trillo I."/>
            <person name="Haas B."/>
            <person name="Nusbaum C."/>
            <person name="Birren B."/>
        </authorList>
    </citation>
    <scope>NUCLEOTIDE SEQUENCE [LARGE SCALE GENOMIC DNA]</scope>
    <source>
        <strain evidence="2 3">JP610</strain>
    </source>
</reference>
<proteinExistence type="predicted"/>
<evidence type="ECO:0000313" key="2">
    <source>
        <dbReference type="EMBL" id="KNC70730.1"/>
    </source>
</evidence>
<dbReference type="RefSeq" id="XP_014144632.1">
    <property type="nucleotide sequence ID" value="XM_014289157.1"/>
</dbReference>
<evidence type="ECO:0000313" key="3">
    <source>
        <dbReference type="Proteomes" id="UP000054560"/>
    </source>
</evidence>
<feature type="non-terminal residue" evidence="2">
    <location>
        <position position="1"/>
    </location>
</feature>